<dbReference type="EMBL" id="JACICE010000009">
    <property type="protein sequence ID" value="MBB3777270.1"/>
    <property type="molecule type" value="Genomic_DNA"/>
</dbReference>
<keyword evidence="2" id="KW-0732">Signal</keyword>
<dbReference type="SUPFAM" id="SSF48452">
    <property type="entry name" value="TPR-like"/>
    <property type="match status" value="1"/>
</dbReference>
<name>A0A6I4UM33_9SPHN</name>
<comment type="caution">
    <text evidence="4">The sequence shown here is derived from an EMBL/GenBank/DDBJ whole genome shotgun (WGS) entry which is preliminary data.</text>
</comment>
<dbReference type="Gene3D" id="1.25.40.10">
    <property type="entry name" value="Tetratricopeptide repeat domain"/>
    <property type="match status" value="1"/>
</dbReference>
<evidence type="ECO:0000256" key="2">
    <source>
        <dbReference type="SAM" id="SignalP"/>
    </source>
</evidence>
<evidence type="ECO:0000313" key="5">
    <source>
        <dbReference type="Proteomes" id="UP000430021"/>
    </source>
</evidence>
<dbReference type="Proteomes" id="UP000430021">
    <property type="component" value="Unassembled WGS sequence"/>
</dbReference>
<reference evidence="4 5" key="1">
    <citation type="submission" date="2019-12" db="EMBL/GenBank/DDBJ databases">
        <title>Genomic-based taxomic classification of the family Erythrobacteraceae.</title>
        <authorList>
            <person name="Xu L."/>
        </authorList>
    </citation>
    <scope>NUCLEOTIDE SEQUENCE [LARGE SCALE GENOMIC DNA]</scope>
    <source>
        <strain evidence="4 5">JCM 10282</strain>
    </source>
</reference>
<dbReference type="EMBL" id="WTYB01000009">
    <property type="protein sequence ID" value="MXP40020.1"/>
    <property type="molecule type" value="Genomic_DNA"/>
</dbReference>
<sequence>MGSEYILKPISFIALLCATTGAGAQDNDGGHSERGVRASGEAASAISHSDHGAMSQPAAPKLLPNYGNGGFPIATNVPEAQAFFDNGIELAFAFAHQEAIDAMAESVRLDPNCAMCLAGHAYALGPTLNYGKEMEERAVPLAVAKQALALAKTGGSALETGFAAALVERYRNKGDTAERDPAYAGAMARLAAAHPDHATLQALAADAQMTSDYGKESMRIAMDFLEPVLARNPDHTGAIHYYIHATEIYGEPGLAEGQADRLAAMKLDASHLVHMPAHTYYWVGRYADAADANRIAVQIGEHQAMMMGDDDPMRVWNIPYHTHNVIFGLGGAMMADDSRTALMLARPLVARAQAQEEGGFFGQLLLSSAYFAMGRFESPLAVLELEEPKLPYLKAAWHYARGEAYAFLGDTEKMMAERDAIPVRVELSEADEENRLAAADQMLAITRAVLVGRRAMMEGRYHDAAASFAEAALIEETEDFSRFTDPPAFWYPVRRDLAQALLATGDKEGALREARATLKVRPRDPVAEALIAKLSA</sequence>
<keyword evidence="6" id="KW-1185">Reference proteome</keyword>
<feature type="signal peptide" evidence="2">
    <location>
        <begin position="1"/>
        <end position="24"/>
    </location>
</feature>
<dbReference type="PANTHER" id="PTHR45588:SF1">
    <property type="entry name" value="WW DOMAIN-CONTAINING PROTEIN"/>
    <property type="match status" value="1"/>
</dbReference>
<protein>
    <submittedName>
        <fullName evidence="3">Tetratricopeptide (TPR) repeat protein</fullName>
    </submittedName>
</protein>
<evidence type="ECO:0000256" key="1">
    <source>
        <dbReference type="SAM" id="MobiDB-lite"/>
    </source>
</evidence>
<dbReference type="RefSeq" id="WP_160762171.1">
    <property type="nucleotide sequence ID" value="NZ_BAAADZ010000009.1"/>
</dbReference>
<dbReference type="AlphaFoldDB" id="A0A6I4UM33"/>
<dbReference type="OrthoDB" id="9778494at2"/>
<dbReference type="Proteomes" id="UP000548685">
    <property type="component" value="Unassembled WGS sequence"/>
</dbReference>
<dbReference type="PANTHER" id="PTHR45588">
    <property type="entry name" value="TPR DOMAIN-CONTAINING PROTEIN"/>
    <property type="match status" value="1"/>
</dbReference>
<gene>
    <name evidence="3" type="ORF">FHS52_003267</name>
    <name evidence="4" type="ORF">GRI59_15550</name>
</gene>
<evidence type="ECO:0000313" key="4">
    <source>
        <dbReference type="EMBL" id="MXP40020.1"/>
    </source>
</evidence>
<evidence type="ECO:0000313" key="6">
    <source>
        <dbReference type="Proteomes" id="UP000548685"/>
    </source>
</evidence>
<feature type="region of interest" description="Disordered" evidence="1">
    <location>
        <begin position="24"/>
        <end position="59"/>
    </location>
</feature>
<organism evidence="4 5">
    <name type="scientific">Erythrobacter ramosus</name>
    <dbReference type="NCBI Taxonomy" id="35811"/>
    <lineage>
        <taxon>Bacteria</taxon>
        <taxon>Pseudomonadati</taxon>
        <taxon>Pseudomonadota</taxon>
        <taxon>Alphaproteobacteria</taxon>
        <taxon>Sphingomonadales</taxon>
        <taxon>Erythrobacteraceae</taxon>
        <taxon>Erythrobacter/Porphyrobacter group</taxon>
        <taxon>Erythrobacter</taxon>
    </lineage>
</organism>
<reference evidence="3 6" key="2">
    <citation type="submission" date="2020-08" db="EMBL/GenBank/DDBJ databases">
        <title>Genomic Encyclopedia of Type Strains, Phase IV (KMG-IV): sequencing the most valuable type-strain genomes for metagenomic binning, comparative biology and taxonomic classification.</title>
        <authorList>
            <person name="Goeker M."/>
        </authorList>
    </citation>
    <scope>NUCLEOTIDE SEQUENCE [LARGE SCALE GENOMIC DNA]</scope>
    <source>
        <strain evidence="3 6">DSM 8510</strain>
    </source>
</reference>
<dbReference type="InterPro" id="IPR011990">
    <property type="entry name" value="TPR-like_helical_dom_sf"/>
</dbReference>
<proteinExistence type="predicted"/>
<feature type="chain" id="PRO_5026323546" evidence="2">
    <location>
        <begin position="25"/>
        <end position="536"/>
    </location>
</feature>
<evidence type="ECO:0000313" key="3">
    <source>
        <dbReference type="EMBL" id="MBB3777270.1"/>
    </source>
</evidence>
<accession>A0A6I4UM33</accession>